<dbReference type="Proteomes" id="UP000016922">
    <property type="component" value="Unassembled WGS sequence"/>
</dbReference>
<dbReference type="PANTHER" id="PTHR46347">
    <property type="entry name" value="RING/FYVE/PHD ZINC FINGER SUPERFAMILY PROTEIN"/>
    <property type="match status" value="1"/>
</dbReference>
<dbReference type="CDD" id="cd16495">
    <property type="entry name" value="RING_CH-C4HC3_MARCH"/>
    <property type="match status" value="1"/>
</dbReference>
<dbReference type="PANTHER" id="PTHR46347:SF1">
    <property type="entry name" value="RING_FYVE_PHD ZINC FINGER SUPERFAMILY PROTEIN"/>
    <property type="match status" value="1"/>
</dbReference>
<protein>
    <submittedName>
        <fullName evidence="7">RING/U-box</fullName>
    </submittedName>
</protein>
<evidence type="ECO:0000256" key="1">
    <source>
        <dbReference type="ARBA" id="ARBA00022723"/>
    </source>
</evidence>
<dbReference type="KEGG" id="glz:GLAREA_03206"/>
<dbReference type="eggNOG" id="ENOG502S6DH">
    <property type="taxonomic scope" value="Eukaryota"/>
</dbReference>
<keyword evidence="5" id="KW-0472">Membrane</keyword>
<dbReference type="InterPro" id="IPR011016">
    <property type="entry name" value="Znf_RING-CH"/>
</dbReference>
<dbReference type="GeneID" id="19462261"/>
<organism evidence="7 8">
    <name type="scientific">Glarea lozoyensis (strain ATCC 20868 / MF5171)</name>
    <dbReference type="NCBI Taxonomy" id="1116229"/>
    <lineage>
        <taxon>Eukaryota</taxon>
        <taxon>Fungi</taxon>
        <taxon>Dikarya</taxon>
        <taxon>Ascomycota</taxon>
        <taxon>Pezizomycotina</taxon>
        <taxon>Leotiomycetes</taxon>
        <taxon>Helotiales</taxon>
        <taxon>Helotiaceae</taxon>
        <taxon>Glarea</taxon>
    </lineage>
</organism>
<dbReference type="AlphaFoldDB" id="S3D5F8"/>
<dbReference type="SUPFAM" id="SSF57850">
    <property type="entry name" value="RING/U-box"/>
    <property type="match status" value="1"/>
</dbReference>
<feature type="transmembrane region" description="Helical" evidence="5">
    <location>
        <begin position="178"/>
        <end position="200"/>
    </location>
</feature>
<gene>
    <name evidence="7" type="ORF">GLAREA_03206</name>
</gene>
<keyword evidence="2" id="KW-0863">Zinc-finger</keyword>
<dbReference type="HOGENOM" id="CLU_047453_0_0_1"/>
<proteinExistence type="predicted"/>
<evidence type="ECO:0000256" key="4">
    <source>
        <dbReference type="SAM" id="MobiDB-lite"/>
    </source>
</evidence>
<keyword evidence="5" id="KW-0812">Transmembrane</keyword>
<feature type="region of interest" description="Disordered" evidence="4">
    <location>
        <begin position="1"/>
        <end position="73"/>
    </location>
</feature>
<feature type="transmembrane region" description="Helical" evidence="5">
    <location>
        <begin position="289"/>
        <end position="308"/>
    </location>
</feature>
<dbReference type="GO" id="GO:0008270">
    <property type="term" value="F:zinc ion binding"/>
    <property type="evidence" value="ECO:0007669"/>
    <property type="project" value="UniProtKB-KW"/>
</dbReference>
<dbReference type="EMBL" id="KE145370">
    <property type="protein sequence ID" value="EPE27291.1"/>
    <property type="molecule type" value="Genomic_DNA"/>
</dbReference>
<evidence type="ECO:0000313" key="8">
    <source>
        <dbReference type="Proteomes" id="UP000016922"/>
    </source>
</evidence>
<reference evidence="7 8" key="1">
    <citation type="journal article" date="2013" name="BMC Genomics">
        <title>Genomics-driven discovery of the pneumocandin biosynthetic gene cluster in the fungus Glarea lozoyensis.</title>
        <authorList>
            <person name="Chen L."/>
            <person name="Yue Q."/>
            <person name="Zhang X."/>
            <person name="Xiang M."/>
            <person name="Wang C."/>
            <person name="Li S."/>
            <person name="Che Y."/>
            <person name="Ortiz-Lopez F.J."/>
            <person name="Bills G.F."/>
            <person name="Liu X."/>
            <person name="An Z."/>
        </authorList>
    </citation>
    <scope>NUCLEOTIDE SEQUENCE [LARGE SCALE GENOMIC DNA]</scope>
    <source>
        <strain evidence="8">ATCC 20868 / MF5171</strain>
    </source>
</reference>
<keyword evidence="3" id="KW-0862">Zinc</keyword>
<dbReference type="OrthoDB" id="264354at2759"/>
<dbReference type="Gene3D" id="3.30.40.10">
    <property type="entry name" value="Zinc/RING finger domain, C3HC4 (zinc finger)"/>
    <property type="match status" value="1"/>
</dbReference>
<accession>S3D5F8</accession>
<dbReference type="STRING" id="1116229.S3D5F8"/>
<dbReference type="InterPro" id="IPR013083">
    <property type="entry name" value="Znf_RING/FYVE/PHD"/>
</dbReference>
<dbReference type="Pfam" id="PF12906">
    <property type="entry name" value="RINGv"/>
    <property type="match status" value="1"/>
</dbReference>
<keyword evidence="8" id="KW-1185">Reference proteome</keyword>
<evidence type="ECO:0000256" key="3">
    <source>
        <dbReference type="ARBA" id="ARBA00022833"/>
    </source>
</evidence>
<feature type="transmembrane region" description="Helical" evidence="5">
    <location>
        <begin position="246"/>
        <end position="269"/>
    </location>
</feature>
<dbReference type="SMART" id="SM00744">
    <property type="entry name" value="RINGv"/>
    <property type="match status" value="1"/>
</dbReference>
<dbReference type="PROSITE" id="PS51292">
    <property type="entry name" value="ZF_RING_CH"/>
    <property type="match status" value="1"/>
</dbReference>
<dbReference type="RefSeq" id="XP_008086481.1">
    <property type="nucleotide sequence ID" value="XM_008088290.1"/>
</dbReference>
<name>S3D5F8_GLAL2</name>
<evidence type="ECO:0000259" key="6">
    <source>
        <dbReference type="PROSITE" id="PS51292"/>
    </source>
</evidence>
<evidence type="ECO:0000256" key="2">
    <source>
        <dbReference type="ARBA" id="ARBA00022771"/>
    </source>
</evidence>
<sequence>MATDGAGWQWPQGMEAKPEPSTSQPAFDFHHPPRSSDSYSFTPEDEGEEVRGDDSPEESTPEPPQTENSANARDHYPTRQCRICLEEVHPSFEPAAEGLSTFLKPKPKVEYISSDPESGRLIRPCKCRGSQKYVHEGCLQEWRHADPAYARRNYWECPTCKFQYRLERMRWSRAIQSTLVQLGLTAFIMLITVFLLGFVADPILNLYFEPAATISSIATGHGVGHLDFEDDVEDYGGWVVHFMKGLSSIGVIGLVKVLFTLNPISWWNIRQTGLVGGGRGRRERNEGNFSFIIIVGIIAFLFALWTWVRAWSRRTLERAGERVADVQGDDDHDQEHTE</sequence>
<evidence type="ECO:0000313" key="7">
    <source>
        <dbReference type="EMBL" id="EPE27291.1"/>
    </source>
</evidence>
<feature type="domain" description="RING-CH-type" evidence="6">
    <location>
        <begin position="73"/>
        <end position="167"/>
    </location>
</feature>
<keyword evidence="1" id="KW-0479">Metal-binding</keyword>
<keyword evidence="5" id="KW-1133">Transmembrane helix</keyword>
<dbReference type="OMA" id="CLQSWRH"/>
<evidence type="ECO:0000256" key="5">
    <source>
        <dbReference type="SAM" id="Phobius"/>
    </source>
</evidence>